<protein>
    <recommendedName>
        <fullName evidence="3">RNase H type-1 domain-containing protein</fullName>
    </recommendedName>
</protein>
<dbReference type="OrthoDB" id="3034412at2759"/>
<keyword evidence="2" id="KW-1185">Reference proteome</keyword>
<evidence type="ECO:0000313" key="2">
    <source>
        <dbReference type="Proteomes" id="UP000565441"/>
    </source>
</evidence>
<dbReference type="SUPFAM" id="SSF53098">
    <property type="entry name" value="Ribonuclease H-like"/>
    <property type="match status" value="1"/>
</dbReference>
<reference evidence="1 2" key="1">
    <citation type="journal article" date="2020" name="ISME J.">
        <title>Uncovering the hidden diversity of litter-decomposition mechanisms in mushroom-forming fungi.</title>
        <authorList>
            <person name="Floudas D."/>
            <person name="Bentzer J."/>
            <person name="Ahren D."/>
            <person name="Johansson T."/>
            <person name="Persson P."/>
            <person name="Tunlid A."/>
        </authorList>
    </citation>
    <scope>NUCLEOTIDE SEQUENCE [LARGE SCALE GENOMIC DNA]</scope>
    <source>
        <strain evidence="1 2">CBS 661.87</strain>
    </source>
</reference>
<comment type="caution">
    <text evidence="1">The sequence shown here is derived from an EMBL/GenBank/DDBJ whole genome shotgun (WGS) entry which is preliminary data.</text>
</comment>
<dbReference type="InterPro" id="IPR036397">
    <property type="entry name" value="RNaseH_sf"/>
</dbReference>
<dbReference type="InterPro" id="IPR012337">
    <property type="entry name" value="RNaseH-like_sf"/>
</dbReference>
<dbReference type="Proteomes" id="UP000565441">
    <property type="component" value="Unassembled WGS sequence"/>
</dbReference>
<gene>
    <name evidence="1" type="ORF">D9615_000049</name>
</gene>
<proteinExistence type="predicted"/>
<name>A0A8H5HRA3_9AGAR</name>
<dbReference type="Gene3D" id="3.30.420.10">
    <property type="entry name" value="Ribonuclease H-like superfamily/Ribonuclease H"/>
    <property type="match status" value="1"/>
</dbReference>
<sequence length="462" mass="51000">MESLPSCITLVYSRPPGIWESFTLFSLDSPLPVRLSSALKVALTVAERLLLTLPSDPLHITHHRLPAQAYASDASFIPPSLSATLPTVDPSQPSSSLTLSVVGPRSGLVASLSSSRYQAATSHAEVAGCLSAVLHANHHNGGTIYSDYLPVVNWLSSVTRVAPSAFHRWLCDIHHRLQQDTAVVHVKAHTNSLSLPARLNRAADHAASHCHSLYRPPPSFPTPTFYLAPYCIFTPNCGFIEGNFTRYIQERLSDTFNISHPAWSTHLTSPHLYDRTPPPPFPYRTSPYAYAAAVQLYARSAQLDSGNLLASRLDAGYSPWCRFGCDTLETAHHLFTTCFHFDALRSSAVADLITSLEAVLDTSTPATVRHTLIDLSAHLFTDCSAWPMGQTRFYMGFLPPFAHLSLPSALHTRIAHLWHTASIHLASRIWAKTRQKAYETFRARPTSSTYSLPDILRSLFNL</sequence>
<dbReference type="GO" id="GO:0003676">
    <property type="term" value="F:nucleic acid binding"/>
    <property type="evidence" value="ECO:0007669"/>
    <property type="project" value="InterPro"/>
</dbReference>
<evidence type="ECO:0008006" key="3">
    <source>
        <dbReference type="Google" id="ProtNLM"/>
    </source>
</evidence>
<evidence type="ECO:0000313" key="1">
    <source>
        <dbReference type="EMBL" id="KAF5387791.1"/>
    </source>
</evidence>
<dbReference type="AlphaFoldDB" id="A0A8H5HRA3"/>
<accession>A0A8H5HRA3</accession>
<dbReference type="EMBL" id="JAACJP010000001">
    <property type="protein sequence ID" value="KAF5387791.1"/>
    <property type="molecule type" value="Genomic_DNA"/>
</dbReference>
<organism evidence="1 2">
    <name type="scientific">Tricholomella constricta</name>
    <dbReference type="NCBI Taxonomy" id="117010"/>
    <lineage>
        <taxon>Eukaryota</taxon>
        <taxon>Fungi</taxon>
        <taxon>Dikarya</taxon>
        <taxon>Basidiomycota</taxon>
        <taxon>Agaricomycotina</taxon>
        <taxon>Agaricomycetes</taxon>
        <taxon>Agaricomycetidae</taxon>
        <taxon>Agaricales</taxon>
        <taxon>Tricholomatineae</taxon>
        <taxon>Lyophyllaceae</taxon>
        <taxon>Tricholomella</taxon>
    </lineage>
</organism>